<sequence>MPSLCSRLWRVWLAMVADTESSPSIQPVMLTILVPAKVDIHLRTVTGQGGPANSKLDTQSRPEELDGKYAALVRKLSNSLLIHEPLQLDPLGSVTLCNLTAYDRYGGSTCGIECTGQFVCTTVIEGSHGGTLAMTPTKHWASRVGSNRVLATTSR</sequence>
<dbReference type="AlphaFoldDB" id="A0A427BBM8"/>
<evidence type="ECO:0000313" key="2">
    <source>
        <dbReference type="Proteomes" id="UP000287651"/>
    </source>
</evidence>
<accession>A0A427BBM8</accession>
<proteinExistence type="predicted"/>
<gene>
    <name evidence="1" type="ORF">B296_00002858</name>
</gene>
<reference evidence="1 2" key="1">
    <citation type="journal article" date="2014" name="Agronomy (Basel)">
        <title>A Draft Genome Sequence for Ensete ventricosum, the Drought-Tolerant Tree Against Hunger.</title>
        <authorList>
            <person name="Harrison J."/>
            <person name="Moore K.A."/>
            <person name="Paszkiewicz K."/>
            <person name="Jones T."/>
            <person name="Grant M."/>
            <person name="Ambacheew D."/>
            <person name="Muzemil S."/>
            <person name="Studholme D.J."/>
        </authorList>
    </citation>
    <scope>NUCLEOTIDE SEQUENCE [LARGE SCALE GENOMIC DNA]</scope>
</reference>
<dbReference type="EMBL" id="AMZH03000050">
    <property type="protein sequence ID" value="RRT85864.1"/>
    <property type="molecule type" value="Genomic_DNA"/>
</dbReference>
<protein>
    <submittedName>
        <fullName evidence="1">Uncharacterized protein</fullName>
    </submittedName>
</protein>
<dbReference type="Proteomes" id="UP000287651">
    <property type="component" value="Unassembled WGS sequence"/>
</dbReference>
<comment type="caution">
    <text evidence="1">The sequence shown here is derived from an EMBL/GenBank/DDBJ whole genome shotgun (WGS) entry which is preliminary data.</text>
</comment>
<evidence type="ECO:0000313" key="1">
    <source>
        <dbReference type="EMBL" id="RRT85864.1"/>
    </source>
</evidence>
<organism evidence="1 2">
    <name type="scientific">Ensete ventricosum</name>
    <name type="common">Abyssinian banana</name>
    <name type="synonym">Musa ensete</name>
    <dbReference type="NCBI Taxonomy" id="4639"/>
    <lineage>
        <taxon>Eukaryota</taxon>
        <taxon>Viridiplantae</taxon>
        <taxon>Streptophyta</taxon>
        <taxon>Embryophyta</taxon>
        <taxon>Tracheophyta</taxon>
        <taxon>Spermatophyta</taxon>
        <taxon>Magnoliopsida</taxon>
        <taxon>Liliopsida</taxon>
        <taxon>Zingiberales</taxon>
        <taxon>Musaceae</taxon>
        <taxon>Ensete</taxon>
    </lineage>
</organism>
<name>A0A427BBM8_ENSVE</name>